<comment type="similarity">
    <text evidence="2 7">Belongs to the major facilitator superfamily. Sugar transporter (TC 2.A.1.1) family.</text>
</comment>
<keyword evidence="6 8" id="KW-0472">Membrane</keyword>
<evidence type="ECO:0000256" key="3">
    <source>
        <dbReference type="ARBA" id="ARBA00022448"/>
    </source>
</evidence>
<dbReference type="PANTHER" id="PTHR48020">
    <property type="entry name" value="PROTON MYO-INOSITOL COTRANSPORTER"/>
    <property type="match status" value="1"/>
</dbReference>
<dbReference type="InterPro" id="IPR003663">
    <property type="entry name" value="Sugar/inositol_transpt"/>
</dbReference>
<dbReference type="InterPro" id="IPR036259">
    <property type="entry name" value="MFS_trans_sf"/>
</dbReference>
<feature type="transmembrane region" description="Helical" evidence="8">
    <location>
        <begin position="140"/>
        <end position="157"/>
    </location>
</feature>
<feature type="transmembrane region" description="Helical" evidence="8">
    <location>
        <begin position="417"/>
        <end position="435"/>
    </location>
</feature>
<dbReference type="InterPro" id="IPR005828">
    <property type="entry name" value="MFS_sugar_transport-like"/>
</dbReference>
<dbReference type="RefSeq" id="WP_044351036.1">
    <property type="nucleotide sequence ID" value="NZ_AZAC01000034.1"/>
</dbReference>
<keyword evidence="5 8" id="KW-1133">Transmembrane helix</keyword>
<feature type="transmembrane region" description="Helical" evidence="8">
    <location>
        <begin position="285"/>
        <end position="306"/>
    </location>
</feature>
<keyword evidence="3 7" id="KW-0813">Transport</keyword>
<dbReference type="AlphaFoldDB" id="A0A0D2JRS3"/>
<dbReference type="SUPFAM" id="SSF103473">
    <property type="entry name" value="MFS general substrate transporter"/>
    <property type="match status" value="1"/>
</dbReference>
<dbReference type="EMBL" id="AZAC01000034">
    <property type="protein sequence ID" value="KIX12215.1"/>
    <property type="molecule type" value="Genomic_DNA"/>
</dbReference>
<dbReference type="InterPro" id="IPR050814">
    <property type="entry name" value="Myo-inositol_Transporter"/>
</dbReference>
<dbReference type="FunCoup" id="A0A0D2JRS3">
    <property type="interactions" value="310"/>
</dbReference>
<feature type="transmembrane region" description="Helical" evidence="8">
    <location>
        <begin position="111"/>
        <end position="128"/>
    </location>
</feature>
<evidence type="ECO:0000256" key="1">
    <source>
        <dbReference type="ARBA" id="ARBA00004141"/>
    </source>
</evidence>
<feature type="transmembrane region" description="Helical" evidence="8">
    <location>
        <begin position="12"/>
        <end position="29"/>
    </location>
</feature>
<evidence type="ECO:0000259" key="9">
    <source>
        <dbReference type="PROSITE" id="PS50850"/>
    </source>
</evidence>
<proteinExistence type="inferred from homology"/>
<dbReference type="Proteomes" id="UP000032233">
    <property type="component" value="Unassembled WGS sequence"/>
</dbReference>
<dbReference type="GO" id="GO:0016020">
    <property type="term" value="C:membrane"/>
    <property type="evidence" value="ECO:0007669"/>
    <property type="project" value="UniProtKB-SubCell"/>
</dbReference>
<feature type="transmembrane region" description="Helical" evidence="8">
    <location>
        <begin position="49"/>
        <end position="70"/>
    </location>
</feature>
<reference evidence="10 11" key="1">
    <citation type="submission" date="2013-11" db="EMBL/GenBank/DDBJ databases">
        <title>Metagenomic analysis of a methanogenic consortium involved in long chain n-alkane degradation.</title>
        <authorList>
            <person name="Davidova I.A."/>
            <person name="Callaghan A.V."/>
            <person name="Wawrik B."/>
            <person name="Pruitt S."/>
            <person name="Marks C."/>
            <person name="Duncan K.E."/>
            <person name="Suflita J.M."/>
        </authorList>
    </citation>
    <scope>NUCLEOTIDE SEQUENCE [LARGE SCALE GENOMIC DNA]</scope>
    <source>
        <strain evidence="10 11">SPR</strain>
    </source>
</reference>
<dbReference type="PRINTS" id="PR00171">
    <property type="entry name" value="SUGRTRNSPORT"/>
</dbReference>
<evidence type="ECO:0000256" key="7">
    <source>
        <dbReference type="RuleBase" id="RU003346"/>
    </source>
</evidence>
<dbReference type="Pfam" id="PF00083">
    <property type="entry name" value="Sugar_tr"/>
    <property type="match status" value="1"/>
</dbReference>
<comment type="caution">
    <text evidence="10">The sequence shown here is derived from an EMBL/GenBank/DDBJ whole genome shotgun (WGS) entry which is preliminary data.</text>
</comment>
<keyword evidence="4 8" id="KW-0812">Transmembrane</keyword>
<feature type="transmembrane region" description="Helical" evidence="8">
    <location>
        <begin position="249"/>
        <end position="273"/>
    </location>
</feature>
<dbReference type="InterPro" id="IPR020846">
    <property type="entry name" value="MFS_dom"/>
</dbReference>
<dbReference type="PATRIC" id="fig|1429043.3.peg.4419"/>
<dbReference type="Gene3D" id="1.20.1250.20">
    <property type="entry name" value="MFS general substrate transporter like domains"/>
    <property type="match status" value="1"/>
</dbReference>
<name>A0A0D2JRS3_9BACT</name>
<dbReference type="PROSITE" id="PS00216">
    <property type="entry name" value="SUGAR_TRANSPORT_1"/>
    <property type="match status" value="1"/>
</dbReference>
<dbReference type="PROSITE" id="PS00217">
    <property type="entry name" value="SUGAR_TRANSPORT_2"/>
    <property type="match status" value="1"/>
</dbReference>
<dbReference type="InterPro" id="IPR005829">
    <property type="entry name" value="Sugar_transporter_CS"/>
</dbReference>
<evidence type="ECO:0000256" key="5">
    <source>
        <dbReference type="ARBA" id="ARBA00022989"/>
    </source>
</evidence>
<feature type="transmembrane region" description="Helical" evidence="8">
    <location>
        <begin position="82"/>
        <end position="105"/>
    </location>
</feature>
<feature type="transmembrane region" description="Helical" evidence="8">
    <location>
        <begin position="345"/>
        <end position="372"/>
    </location>
</feature>
<dbReference type="PANTHER" id="PTHR48020:SF12">
    <property type="entry name" value="PROTON MYO-INOSITOL COTRANSPORTER"/>
    <property type="match status" value="1"/>
</dbReference>
<evidence type="ECO:0000256" key="6">
    <source>
        <dbReference type="ARBA" id="ARBA00023136"/>
    </source>
</evidence>
<evidence type="ECO:0000313" key="11">
    <source>
        <dbReference type="Proteomes" id="UP000032233"/>
    </source>
</evidence>
<evidence type="ECO:0000256" key="4">
    <source>
        <dbReference type="ARBA" id="ARBA00022692"/>
    </source>
</evidence>
<dbReference type="PROSITE" id="PS50850">
    <property type="entry name" value="MFS"/>
    <property type="match status" value="1"/>
</dbReference>
<evidence type="ECO:0000256" key="2">
    <source>
        <dbReference type="ARBA" id="ARBA00010992"/>
    </source>
</evidence>
<protein>
    <submittedName>
        <fullName evidence="10">Major facilitator transporter</fullName>
    </submittedName>
</protein>
<dbReference type="NCBIfam" id="TIGR00879">
    <property type="entry name" value="SP"/>
    <property type="match status" value="1"/>
</dbReference>
<feature type="domain" description="Major facilitator superfamily (MFS) profile" evidence="9">
    <location>
        <begin position="16"/>
        <end position="439"/>
    </location>
</feature>
<sequence length="464" mass="49631">MARENKAKTSPMVLVVAMVAALSGLLFGFDTGVISGALLFLKKDFQLTAWGQESLVSAVLVGCILGVAASGKLCDRLGRRRVLMGCAAVFLVGSATTALANSLAFLTWGRLVVGVGIGVASFAAPLYISEIAPAKVRGALVSLNQLMITIGIVVSYLTDDLFAGLDQGWRYMFLMGAIPALILGGGMLFLPASPRWLVFRGEEEKAREVLARLNPDKAAEKELEAIKQTAHNQPGGTWSELGEPWVRPALLVGVGIMFVQQATGINTVIYYAPTIFQMAGFASDTAAITATLGVGLVNVLFTVVSIRLIDRVGRKPLLSWGLICMVISLFALGGAFWLAKILGPSLRWIAVASLFIYIAGFAVSLGPVAWLLITEIYPLKIRGLAMSLATLSNWVFNLAIAMSFLTITETLGKAQTFWLYALVGLGGWFFCRMLVPETKGSSLEVIEANLRAGKPPRDMGEPLP</sequence>
<dbReference type="STRING" id="1429043.X474_20855"/>
<feature type="transmembrane region" description="Helical" evidence="8">
    <location>
        <begin position="169"/>
        <end position="190"/>
    </location>
</feature>
<comment type="subcellular location">
    <subcellularLocation>
        <location evidence="1">Membrane</location>
        <topology evidence="1">Multi-pass membrane protein</topology>
    </subcellularLocation>
</comment>
<gene>
    <name evidence="10" type="ORF">X474_20855</name>
</gene>
<evidence type="ECO:0000256" key="8">
    <source>
        <dbReference type="SAM" id="Phobius"/>
    </source>
</evidence>
<dbReference type="FunFam" id="1.20.1250.20:FF:000073">
    <property type="entry name" value="MFS myo-inositol transporter, putative"/>
    <property type="match status" value="1"/>
</dbReference>
<organism evidence="10 11">
    <name type="scientific">Dethiosulfatarculus sandiegensis</name>
    <dbReference type="NCBI Taxonomy" id="1429043"/>
    <lineage>
        <taxon>Bacteria</taxon>
        <taxon>Pseudomonadati</taxon>
        <taxon>Thermodesulfobacteriota</taxon>
        <taxon>Desulfarculia</taxon>
        <taxon>Desulfarculales</taxon>
        <taxon>Desulfarculaceae</taxon>
        <taxon>Dethiosulfatarculus</taxon>
    </lineage>
</organism>
<dbReference type="GO" id="GO:0022857">
    <property type="term" value="F:transmembrane transporter activity"/>
    <property type="evidence" value="ECO:0007669"/>
    <property type="project" value="InterPro"/>
</dbReference>
<dbReference type="InParanoid" id="A0A0D2JRS3"/>
<dbReference type="OrthoDB" id="5368493at2"/>
<accession>A0A0D2JRS3</accession>
<keyword evidence="11" id="KW-1185">Reference proteome</keyword>
<feature type="transmembrane region" description="Helical" evidence="8">
    <location>
        <begin position="384"/>
        <end position="405"/>
    </location>
</feature>
<feature type="transmembrane region" description="Helical" evidence="8">
    <location>
        <begin position="318"/>
        <end position="339"/>
    </location>
</feature>
<evidence type="ECO:0000313" key="10">
    <source>
        <dbReference type="EMBL" id="KIX12215.1"/>
    </source>
</evidence>